<dbReference type="AlphaFoldDB" id="A0A2V1H191"/>
<dbReference type="PANTHER" id="PTHR37477:SF1">
    <property type="entry name" value="COBALT-PRECORRIN-5A HYDROLASE"/>
    <property type="match status" value="1"/>
</dbReference>
<dbReference type="SUPFAM" id="SSF52833">
    <property type="entry name" value="Thioredoxin-like"/>
    <property type="match status" value="1"/>
</dbReference>
<dbReference type="InterPro" id="IPR036518">
    <property type="entry name" value="CobE/GbiG_C_sf"/>
</dbReference>
<protein>
    <submittedName>
        <fullName evidence="4">Cobalamin biosynthesis protein</fullName>
    </submittedName>
</protein>
<keyword evidence="5" id="KW-1185">Reference proteome</keyword>
<evidence type="ECO:0000259" key="2">
    <source>
        <dbReference type="Pfam" id="PF11760"/>
    </source>
</evidence>
<evidence type="ECO:0000313" key="4">
    <source>
        <dbReference type="EMBL" id="PVZ72263.1"/>
    </source>
</evidence>
<evidence type="ECO:0000313" key="5">
    <source>
        <dbReference type="Proteomes" id="UP000244906"/>
    </source>
</evidence>
<dbReference type="InterPro" id="IPR052553">
    <property type="entry name" value="CbiG_hydrolase"/>
</dbReference>
<dbReference type="Pfam" id="PF01890">
    <property type="entry name" value="CbiG_C"/>
    <property type="match status" value="1"/>
</dbReference>
<accession>A0A2V1H191</accession>
<name>A0A2V1H191_9GAMM</name>
<dbReference type="InterPro" id="IPR021745">
    <property type="entry name" value="CbiG_mid"/>
</dbReference>
<reference evidence="4 5" key="1">
    <citation type="submission" date="2018-04" db="EMBL/GenBank/DDBJ databases">
        <title>Thalassorhabdus spongiae gen. nov., sp. nov., isolated from a marine sponge in South-West Iceland.</title>
        <authorList>
            <person name="Knobloch S."/>
            <person name="Daussin A."/>
            <person name="Johannsson R."/>
            <person name="Marteinsson V.T."/>
        </authorList>
    </citation>
    <scope>NUCLEOTIDE SEQUENCE [LARGE SCALE GENOMIC DNA]</scope>
    <source>
        <strain evidence="4 5">Hp12</strain>
    </source>
</reference>
<dbReference type="Gene3D" id="3.40.50.11220">
    <property type="match status" value="1"/>
</dbReference>
<dbReference type="RefSeq" id="WP_116685848.1">
    <property type="nucleotide sequence ID" value="NZ_CAWNYD010000001.1"/>
</dbReference>
<dbReference type="EMBL" id="QDDL01000001">
    <property type="protein sequence ID" value="PVZ72263.1"/>
    <property type="molecule type" value="Genomic_DNA"/>
</dbReference>
<dbReference type="InterPro" id="IPR021744">
    <property type="entry name" value="CbiG_N"/>
</dbReference>
<comment type="caution">
    <text evidence="4">The sequence shown here is derived from an EMBL/GenBank/DDBJ whole genome shotgun (WGS) entry which is preliminary data.</text>
</comment>
<dbReference type="GO" id="GO:0009236">
    <property type="term" value="P:cobalamin biosynthetic process"/>
    <property type="evidence" value="ECO:0007669"/>
    <property type="project" value="InterPro"/>
</dbReference>
<evidence type="ECO:0000259" key="1">
    <source>
        <dbReference type="Pfam" id="PF01890"/>
    </source>
</evidence>
<dbReference type="PANTHER" id="PTHR37477">
    <property type="entry name" value="COBALT-PRECORRIN-5A HYDROLASE"/>
    <property type="match status" value="1"/>
</dbReference>
<feature type="domain" description="Cobalamin synthesis G N-terminal" evidence="2">
    <location>
        <begin position="70"/>
        <end position="153"/>
    </location>
</feature>
<dbReference type="Pfam" id="PF01257">
    <property type="entry name" value="2Fe-2S_thioredx"/>
    <property type="match status" value="1"/>
</dbReference>
<dbReference type="InterPro" id="IPR038029">
    <property type="entry name" value="GbiG_N_sf"/>
</dbReference>
<dbReference type="SUPFAM" id="SSF159664">
    <property type="entry name" value="CobE/GbiG C-terminal domain-like"/>
    <property type="match status" value="1"/>
</dbReference>
<proteinExistence type="predicted"/>
<dbReference type="SUPFAM" id="SSF159672">
    <property type="entry name" value="CbiG N-terminal domain-like"/>
    <property type="match status" value="1"/>
</dbReference>
<sequence>MMQSQLLQKTAIYCITKNAIVQAIKLQQSLAGVSLFVSLKAANALLDDPQCEVTLPENCQVFDLPVKSQLTENFYQYHQHICIFSAGIINRSIAPLVADSRSDKKTDPAVICLDEQARFVIPLLSGHRGGANAMALRVSEILQATPVLTTASDSSETLSIDMLGAPFGWQLDPAFESAITPVSAAVVNQQPVVVVQAAGETEWWKFKKKMPLHIGCYNQLSKLQQSELAGLVVISDQQHIEDLCYPEKTVVWRPKSLVLGIGCDKNTPISTLEAGIEKFLAENNLAKSSISSLASIQLKAKEPGILQLAQQNQWRFDCFEPAELADIEGIENPSEYVKKITGVASVAEAAALKKADHNQLLVGKTKFLQDGFNMTLACVRIPFTTPLLKHGFKNWLKPDGSWPASKKHTSNTTANTNADTVGTKCAAKHSARHVDLNRPMLYHRHHLLLCDGKRCQQEGSEQLAHQLRSLLKQMGLNKGKQRIKISRSQCAGSCRNKIAMVIYERLTTDETPVNNGLWLKSIDLFTEDQWRELFQALADHQPVKTLIAEQHHIDIQSPELM</sequence>
<dbReference type="OrthoDB" id="9781023at2"/>
<dbReference type="Proteomes" id="UP000244906">
    <property type="component" value="Unassembled WGS sequence"/>
</dbReference>
<dbReference type="Gene3D" id="3.40.30.10">
    <property type="entry name" value="Glutaredoxin"/>
    <property type="match status" value="1"/>
</dbReference>
<dbReference type="InterPro" id="IPR002750">
    <property type="entry name" value="CobE/GbiG_C"/>
</dbReference>
<evidence type="ECO:0000259" key="3">
    <source>
        <dbReference type="Pfam" id="PF11761"/>
    </source>
</evidence>
<dbReference type="CDD" id="cd02980">
    <property type="entry name" value="TRX_Fd_family"/>
    <property type="match status" value="1"/>
</dbReference>
<dbReference type="InterPro" id="IPR036249">
    <property type="entry name" value="Thioredoxin-like_sf"/>
</dbReference>
<dbReference type="Pfam" id="PF11760">
    <property type="entry name" value="CbiG_N"/>
    <property type="match status" value="1"/>
</dbReference>
<dbReference type="Pfam" id="PF11761">
    <property type="entry name" value="CbiG_mid"/>
    <property type="match status" value="1"/>
</dbReference>
<organism evidence="4 5">
    <name type="scientific">Pelagibaculum spongiae</name>
    <dbReference type="NCBI Taxonomy" id="2080658"/>
    <lineage>
        <taxon>Bacteria</taxon>
        <taxon>Pseudomonadati</taxon>
        <taxon>Pseudomonadota</taxon>
        <taxon>Gammaproteobacteria</taxon>
        <taxon>Oceanospirillales</taxon>
        <taxon>Pelagibaculum</taxon>
    </lineage>
</organism>
<feature type="domain" description="Cobalamin biosynthesis central region" evidence="3">
    <location>
        <begin position="159"/>
        <end position="254"/>
    </location>
</feature>
<feature type="domain" description="CobE/GbiG C-terminal" evidence="1">
    <location>
        <begin position="257"/>
        <end position="377"/>
    </location>
</feature>
<dbReference type="Gene3D" id="3.30.420.180">
    <property type="entry name" value="CobE/GbiG C-terminal domain"/>
    <property type="match status" value="1"/>
</dbReference>
<gene>
    <name evidence="4" type="ORF">DC094_04415</name>
</gene>